<dbReference type="InterPro" id="IPR041577">
    <property type="entry name" value="RT_RNaseH_2"/>
</dbReference>
<evidence type="ECO:0000313" key="5">
    <source>
        <dbReference type="Proteomes" id="UP001239994"/>
    </source>
</evidence>
<proteinExistence type="inferred from homology"/>
<dbReference type="FunFam" id="3.30.70.270:FF:000003">
    <property type="entry name" value="Transposon Ty3-G Gag-Pol polyprotein"/>
    <property type="match status" value="1"/>
</dbReference>
<dbReference type="InterPro" id="IPR043502">
    <property type="entry name" value="DNA/RNA_pol_sf"/>
</dbReference>
<protein>
    <recommendedName>
        <fullName evidence="2">ribonuclease H</fullName>
        <ecNumber evidence="2">3.1.26.4</ecNumber>
    </recommendedName>
</protein>
<dbReference type="Pfam" id="PF00078">
    <property type="entry name" value="RVT_1"/>
    <property type="match status" value="1"/>
</dbReference>
<dbReference type="FunFam" id="3.30.70.270:FF:000026">
    <property type="entry name" value="Transposon Ty3-G Gag-Pol polyprotein"/>
    <property type="match status" value="1"/>
</dbReference>
<dbReference type="InterPro" id="IPR051320">
    <property type="entry name" value="Viral_Replic_Matur_Polypro"/>
</dbReference>
<dbReference type="PANTHER" id="PTHR33064:SF37">
    <property type="entry name" value="RIBONUCLEASE H"/>
    <property type="match status" value="1"/>
</dbReference>
<dbReference type="CDD" id="cd01647">
    <property type="entry name" value="RT_LTR"/>
    <property type="match status" value="1"/>
</dbReference>
<evidence type="ECO:0000313" key="4">
    <source>
        <dbReference type="EMBL" id="KAK1802669.1"/>
    </source>
</evidence>
<organism evidence="4 5">
    <name type="scientific">Electrophorus voltai</name>
    <dbReference type="NCBI Taxonomy" id="2609070"/>
    <lineage>
        <taxon>Eukaryota</taxon>
        <taxon>Metazoa</taxon>
        <taxon>Chordata</taxon>
        <taxon>Craniata</taxon>
        <taxon>Vertebrata</taxon>
        <taxon>Euteleostomi</taxon>
        <taxon>Actinopterygii</taxon>
        <taxon>Neopterygii</taxon>
        <taxon>Teleostei</taxon>
        <taxon>Ostariophysi</taxon>
        <taxon>Gymnotiformes</taxon>
        <taxon>Gymnotoidei</taxon>
        <taxon>Gymnotidae</taxon>
        <taxon>Electrophorus</taxon>
    </lineage>
</organism>
<dbReference type="InterPro" id="IPR043128">
    <property type="entry name" value="Rev_trsase/Diguanyl_cyclase"/>
</dbReference>
<comment type="similarity">
    <text evidence="1">Belongs to the beta type-B retroviral polymerase family. HERV class-II K(HML-2) pol subfamily.</text>
</comment>
<dbReference type="PROSITE" id="PS50878">
    <property type="entry name" value="RT_POL"/>
    <property type="match status" value="1"/>
</dbReference>
<evidence type="ECO:0000259" key="3">
    <source>
        <dbReference type="PROSITE" id="PS50878"/>
    </source>
</evidence>
<dbReference type="Proteomes" id="UP001239994">
    <property type="component" value="Unassembled WGS sequence"/>
</dbReference>
<dbReference type="InterPro" id="IPR000477">
    <property type="entry name" value="RT_dom"/>
</dbReference>
<evidence type="ECO:0000256" key="1">
    <source>
        <dbReference type="ARBA" id="ARBA00010879"/>
    </source>
</evidence>
<dbReference type="EMBL" id="JAROKS010000006">
    <property type="protein sequence ID" value="KAK1802669.1"/>
    <property type="molecule type" value="Genomic_DNA"/>
</dbReference>
<comment type="caution">
    <text evidence="4">The sequence shown here is derived from an EMBL/GenBank/DDBJ whole genome shotgun (WGS) entry which is preliminary data.</text>
</comment>
<dbReference type="AlphaFoldDB" id="A0AAD9E361"/>
<accession>A0AAD9E361</accession>
<dbReference type="Pfam" id="PF17919">
    <property type="entry name" value="RT_RNaseH_2"/>
    <property type="match status" value="1"/>
</dbReference>
<dbReference type="PANTHER" id="PTHR33064">
    <property type="entry name" value="POL PROTEIN"/>
    <property type="match status" value="1"/>
</dbReference>
<gene>
    <name evidence="4" type="ORF">P4O66_004303</name>
</gene>
<evidence type="ECO:0000256" key="2">
    <source>
        <dbReference type="ARBA" id="ARBA00012180"/>
    </source>
</evidence>
<dbReference type="SUPFAM" id="SSF56672">
    <property type="entry name" value="DNA/RNA polymerases"/>
    <property type="match status" value="1"/>
</dbReference>
<dbReference type="Gene3D" id="3.30.70.270">
    <property type="match status" value="2"/>
</dbReference>
<keyword evidence="5" id="KW-1185">Reference proteome</keyword>
<reference evidence="4" key="1">
    <citation type="submission" date="2023-03" db="EMBL/GenBank/DDBJ databases">
        <title>Electrophorus voltai genome.</title>
        <authorList>
            <person name="Bian C."/>
        </authorList>
    </citation>
    <scope>NUCLEOTIDE SEQUENCE</scope>
    <source>
        <strain evidence="4">CB-2022</strain>
        <tissue evidence="4">Muscle</tissue>
    </source>
</reference>
<name>A0AAD9E361_9TELE</name>
<dbReference type="GO" id="GO:0004523">
    <property type="term" value="F:RNA-DNA hybrid ribonuclease activity"/>
    <property type="evidence" value="ECO:0007669"/>
    <property type="project" value="UniProtKB-EC"/>
</dbReference>
<feature type="domain" description="Reverse transcriptase" evidence="3">
    <location>
        <begin position="1"/>
        <end position="76"/>
    </location>
</feature>
<sequence>MDPLIFQAYVNEVLREFLGRSVIAYIDDILIYSPSWKEHVLDVRAVLQTLLQNCLYCKAKKCEFHCNEVDFLGYTIQQGCVSMQPGKVEAVKAWPRPHTRKVLQHFLGFANFYRRFIKSLSSLARPLTDQLQGPARKIKWTQVVDKAFEELKNAFATAPVLQQPDPGRPFVVEVDASDVGVGVVLSQHTGDRGSLRPTTYFSRKLSSAEGNYGVGDCELLAMKLAFEEWRHWLEGA</sequence>
<dbReference type="EC" id="3.1.26.4" evidence="2"/>